<evidence type="ECO:0000256" key="2">
    <source>
        <dbReference type="ARBA" id="ARBA00023242"/>
    </source>
</evidence>
<keyword evidence="1 3" id="KW-0238">DNA-binding</keyword>
<name>A0A8I2YH28_9AGAM</name>
<evidence type="ECO:0000256" key="1">
    <source>
        <dbReference type="ARBA" id="ARBA00023125"/>
    </source>
</evidence>
<dbReference type="SMART" id="SM00398">
    <property type="entry name" value="HMG"/>
    <property type="match status" value="1"/>
</dbReference>
<dbReference type="PROSITE" id="PS50118">
    <property type="entry name" value="HMG_BOX_2"/>
    <property type="match status" value="1"/>
</dbReference>
<dbReference type="GO" id="GO:0000978">
    <property type="term" value="F:RNA polymerase II cis-regulatory region sequence-specific DNA binding"/>
    <property type="evidence" value="ECO:0007669"/>
    <property type="project" value="TreeGrafter"/>
</dbReference>
<evidence type="ECO:0000259" key="5">
    <source>
        <dbReference type="PROSITE" id="PS50118"/>
    </source>
</evidence>
<dbReference type="InterPro" id="IPR009071">
    <property type="entry name" value="HMG_box_dom"/>
</dbReference>
<dbReference type="AlphaFoldDB" id="A0A8I2YH28"/>
<dbReference type="InterPro" id="IPR036910">
    <property type="entry name" value="HMG_box_dom_sf"/>
</dbReference>
<feature type="DNA-binding region" description="HMG box" evidence="3">
    <location>
        <begin position="64"/>
        <end position="133"/>
    </location>
</feature>
<proteinExistence type="predicted"/>
<reference evidence="6" key="1">
    <citation type="submission" date="2021-03" db="EMBL/GenBank/DDBJ databases">
        <title>Evolutionary innovations through gain and loss of genes in the ectomycorrhizal Boletales.</title>
        <authorList>
            <person name="Wu G."/>
            <person name="Miyauchi S."/>
            <person name="Morin E."/>
            <person name="Yang Z.-L."/>
            <person name="Xu J."/>
            <person name="Martin F.M."/>
        </authorList>
    </citation>
    <scope>NUCLEOTIDE SEQUENCE</scope>
    <source>
        <strain evidence="6">BR01</strain>
    </source>
</reference>
<dbReference type="GO" id="GO:0000981">
    <property type="term" value="F:DNA-binding transcription factor activity, RNA polymerase II-specific"/>
    <property type="evidence" value="ECO:0007669"/>
    <property type="project" value="TreeGrafter"/>
</dbReference>
<dbReference type="SUPFAM" id="SSF47095">
    <property type="entry name" value="HMG-box"/>
    <property type="match status" value="1"/>
</dbReference>
<gene>
    <name evidence="6" type="ORF">JVT61DRAFT_9297</name>
</gene>
<dbReference type="PANTHER" id="PTHR45789">
    <property type="entry name" value="FI18025P1"/>
    <property type="match status" value="1"/>
</dbReference>
<feature type="compositionally biased region" description="Basic and acidic residues" evidence="4">
    <location>
        <begin position="120"/>
        <end position="130"/>
    </location>
</feature>
<protein>
    <recommendedName>
        <fullName evidence="5">HMG box domain-containing protein</fullName>
    </recommendedName>
</protein>
<dbReference type="OrthoDB" id="6247875at2759"/>
<feature type="domain" description="HMG box" evidence="5">
    <location>
        <begin position="64"/>
        <end position="133"/>
    </location>
</feature>
<comment type="caution">
    <text evidence="6">The sequence shown here is derived from an EMBL/GenBank/DDBJ whole genome shotgun (WGS) entry which is preliminary data.</text>
</comment>
<evidence type="ECO:0000256" key="3">
    <source>
        <dbReference type="PROSITE-ProRule" id="PRU00267"/>
    </source>
</evidence>
<sequence length="339" mass="38136">MFSFDPLVPWPLFDEVVMFSPASSSLTTPSPSVHPYPLPALTTLAAMPIPPSRTSPRNRNPNYIPRPRNAFMLFRSAFAAAQKITANIERDNRHITRIIAHCWNRLSDVEKQVWRDKAATEKAQHAERYPNYHFTPVGRAKKPKKRNVRRNGVEDVERCERLAELVMAGTCGRELEGVLSKIEQQHGVTERPVGTELLVFASDEKLLDLDPPSQDLESSDVPPFLSPLLPPAKITPQQVPDNNVPLVITTAHRVASPNGKDASPLDDLKSLLDSPCHQYYQLDQHNDTSESSPRSIPPAHYQSLLAFAQSSQNTLAEPEQSTDFDFFPWNQSDSFSYYN</sequence>
<organism evidence="6 7">
    <name type="scientific">Boletus reticuloceps</name>
    <dbReference type="NCBI Taxonomy" id="495285"/>
    <lineage>
        <taxon>Eukaryota</taxon>
        <taxon>Fungi</taxon>
        <taxon>Dikarya</taxon>
        <taxon>Basidiomycota</taxon>
        <taxon>Agaricomycotina</taxon>
        <taxon>Agaricomycetes</taxon>
        <taxon>Agaricomycetidae</taxon>
        <taxon>Boletales</taxon>
        <taxon>Boletineae</taxon>
        <taxon>Boletaceae</taxon>
        <taxon>Boletoideae</taxon>
        <taxon>Boletus</taxon>
    </lineage>
</organism>
<dbReference type="Pfam" id="PF00505">
    <property type="entry name" value="HMG_box"/>
    <property type="match status" value="1"/>
</dbReference>
<dbReference type="InterPro" id="IPR051356">
    <property type="entry name" value="SOX/SOX-like_TF"/>
</dbReference>
<dbReference type="CDD" id="cd01389">
    <property type="entry name" value="HMG-box_ROX1-like"/>
    <property type="match status" value="1"/>
</dbReference>
<dbReference type="EMBL" id="JAGFBS010000033">
    <property type="protein sequence ID" value="KAG6371587.1"/>
    <property type="molecule type" value="Genomic_DNA"/>
</dbReference>
<accession>A0A8I2YH28</accession>
<dbReference type="Proteomes" id="UP000683000">
    <property type="component" value="Unassembled WGS sequence"/>
</dbReference>
<keyword evidence="7" id="KW-1185">Reference proteome</keyword>
<dbReference type="GO" id="GO:0005634">
    <property type="term" value="C:nucleus"/>
    <property type="evidence" value="ECO:0007669"/>
    <property type="project" value="UniProtKB-UniRule"/>
</dbReference>
<dbReference type="Gene3D" id="1.10.30.10">
    <property type="entry name" value="High mobility group box domain"/>
    <property type="match status" value="1"/>
</dbReference>
<dbReference type="PANTHER" id="PTHR45789:SF2">
    <property type="entry name" value="FI18025P1"/>
    <property type="match status" value="1"/>
</dbReference>
<evidence type="ECO:0000256" key="4">
    <source>
        <dbReference type="SAM" id="MobiDB-lite"/>
    </source>
</evidence>
<evidence type="ECO:0000313" key="7">
    <source>
        <dbReference type="Proteomes" id="UP000683000"/>
    </source>
</evidence>
<evidence type="ECO:0000313" key="6">
    <source>
        <dbReference type="EMBL" id="KAG6371587.1"/>
    </source>
</evidence>
<feature type="region of interest" description="Disordered" evidence="4">
    <location>
        <begin position="120"/>
        <end position="151"/>
    </location>
</feature>
<keyword evidence="2 3" id="KW-0539">Nucleus</keyword>
<feature type="compositionally biased region" description="Basic residues" evidence="4">
    <location>
        <begin position="139"/>
        <end position="149"/>
    </location>
</feature>